<dbReference type="PROSITE" id="PS50887">
    <property type="entry name" value="GGDEF"/>
    <property type="match status" value="1"/>
</dbReference>
<protein>
    <recommendedName>
        <fullName evidence="2">GGDEF domain-containing protein</fullName>
    </recommendedName>
</protein>
<dbReference type="NCBIfam" id="TIGR00254">
    <property type="entry name" value="GGDEF"/>
    <property type="match status" value="1"/>
</dbReference>
<dbReference type="CDD" id="cd01949">
    <property type="entry name" value="GGDEF"/>
    <property type="match status" value="1"/>
</dbReference>
<name>A0AAN0KD62_9ACTN</name>
<keyword evidence="4" id="KW-1185">Reference proteome</keyword>
<evidence type="ECO:0000313" key="3">
    <source>
        <dbReference type="EMBL" id="BEH03140.1"/>
    </source>
</evidence>
<dbReference type="Pfam" id="PF00990">
    <property type="entry name" value="GGDEF"/>
    <property type="match status" value="1"/>
</dbReference>
<dbReference type="GO" id="GO:0052621">
    <property type="term" value="F:diguanylate cyclase activity"/>
    <property type="evidence" value="ECO:0007669"/>
    <property type="project" value="TreeGrafter"/>
</dbReference>
<dbReference type="RefSeq" id="WP_286265377.1">
    <property type="nucleotide sequence ID" value="NZ_AP028056.1"/>
</dbReference>
<dbReference type="EMBL" id="AP028056">
    <property type="protein sequence ID" value="BEH03140.1"/>
    <property type="molecule type" value="Genomic_DNA"/>
</dbReference>
<feature type="coiled-coil region" evidence="1">
    <location>
        <begin position="56"/>
        <end position="83"/>
    </location>
</feature>
<accession>A0AAN0KD62</accession>
<keyword evidence="1" id="KW-0175">Coiled coil</keyword>
<dbReference type="KEGG" id="broo:brsh051_24210"/>
<dbReference type="GO" id="GO:1902201">
    <property type="term" value="P:negative regulation of bacterial-type flagellum-dependent cell motility"/>
    <property type="evidence" value="ECO:0007669"/>
    <property type="project" value="TreeGrafter"/>
</dbReference>
<feature type="domain" description="GGDEF" evidence="2">
    <location>
        <begin position="107"/>
        <end position="235"/>
    </location>
</feature>
<sequence>MTDGSEDDAWRRLAGLAETLHSPATLRDDDLARAEEQMRATIDSLSPHVGSVAGCVAALIHEVRAQRSELEELRQRLVSEARLDPLTGVQNRLRGRELLTEWQLAGQQFTVCFVDLDGLKLVNDHLGHHEGDRYLRCVAENLNALTEANAVCRVGGDEFLVLFLNAAEDDCRDLMAGVQTRLAEASPSTGPQFSISYGIAGGISTSPRGEDLLRLADERMYQHKGAQHSLRSPDPATTS</sequence>
<reference evidence="3" key="1">
    <citation type="journal article" date="2024" name="Int. J. Syst. Evol. Microbiol.">
        <title>Brooklawnia propionicigenes sp. nov., a facultatively anaerobic, propionate-producing bacterium isolated from a methanogenic reactor treating waste from cattle farms.</title>
        <authorList>
            <person name="Akita Y."/>
            <person name="Ueki A."/>
            <person name="Tonouchi A."/>
            <person name="Sugawara Y."/>
            <person name="Honma S."/>
            <person name="Kaku N."/>
            <person name="Ueki K."/>
        </authorList>
    </citation>
    <scope>NUCLEOTIDE SEQUENCE</scope>
    <source>
        <strain evidence="3">SH051</strain>
    </source>
</reference>
<dbReference type="InterPro" id="IPR050469">
    <property type="entry name" value="Diguanylate_Cyclase"/>
</dbReference>
<organism evidence="3 4">
    <name type="scientific">Brooklawnia propionicigenes</name>
    <dbReference type="NCBI Taxonomy" id="3041175"/>
    <lineage>
        <taxon>Bacteria</taxon>
        <taxon>Bacillati</taxon>
        <taxon>Actinomycetota</taxon>
        <taxon>Actinomycetes</taxon>
        <taxon>Propionibacteriales</taxon>
        <taxon>Propionibacteriaceae</taxon>
        <taxon>Brooklawnia</taxon>
    </lineage>
</organism>
<dbReference type="PANTHER" id="PTHR45138">
    <property type="entry name" value="REGULATORY COMPONENTS OF SENSORY TRANSDUCTION SYSTEM"/>
    <property type="match status" value="1"/>
</dbReference>
<evidence type="ECO:0000259" key="2">
    <source>
        <dbReference type="PROSITE" id="PS50887"/>
    </source>
</evidence>
<dbReference type="Gene3D" id="3.30.70.270">
    <property type="match status" value="1"/>
</dbReference>
<evidence type="ECO:0000313" key="4">
    <source>
        <dbReference type="Proteomes" id="UP001431656"/>
    </source>
</evidence>
<dbReference type="PANTHER" id="PTHR45138:SF24">
    <property type="entry name" value="DIGUANYLATE CYCLASE DGCC-RELATED"/>
    <property type="match status" value="1"/>
</dbReference>
<dbReference type="SUPFAM" id="SSF55073">
    <property type="entry name" value="Nucleotide cyclase"/>
    <property type="match status" value="1"/>
</dbReference>
<dbReference type="InterPro" id="IPR000160">
    <property type="entry name" value="GGDEF_dom"/>
</dbReference>
<proteinExistence type="predicted"/>
<dbReference type="GO" id="GO:0043709">
    <property type="term" value="P:cell adhesion involved in single-species biofilm formation"/>
    <property type="evidence" value="ECO:0007669"/>
    <property type="project" value="TreeGrafter"/>
</dbReference>
<dbReference type="InterPro" id="IPR029787">
    <property type="entry name" value="Nucleotide_cyclase"/>
</dbReference>
<dbReference type="AlphaFoldDB" id="A0AAN0KD62"/>
<gene>
    <name evidence="3" type="ORF">brsh051_24210</name>
</gene>
<dbReference type="InterPro" id="IPR043128">
    <property type="entry name" value="Rev_trsase/Diguanyl_cyclase"/>
</dbReference>
<dbReference type="GO" id="GO:0005886">
    <property type="term" value="C:plasma membrane"/>
    <property type="evidence" value="ECO:0007669"/>
    <property type="project" value="TreeGrafter"/>
</dbReference>
<dbReference type="SMART" id="SM00267">
    <property type="entry name" value="GGDEF"/>
    <property type="match status" value="1"/>
</dbReference>
<evidence type="ECO:0000256" key="1">
    <source>
        <dbReference type="SAM" id="Coils"/>
    </source>
</evidence>
<dbReference type="Proteomes" id="UP001431656">
    <property type="component" value="Chromosome"/>
</dbReference>